<feature type="signal peptide" evidence="1">
    <location>
        <begin position="1"/>
        <end position="19"/>
    </location>
</feature>
<evidence type="ECO:0000256" key="1">
    <source>
        <dbReference type="SAM" id="SignalP"/>
    </source>
</evidence>
<organism evidence="2 3">
    <name type="scientific">Methylobacterium aquaticum</name>
    <dbReference type="NCBI Taxonomy" id="270351"/>
    <lineage>
        <taxon>Bacteria</taxon>
        <taxon>Pseudomonadati</taxon>
        <taxon>Pseudomonadota</taxon>
        <taxon>Alphaproteobacteria</taxon>
        <taxon>Hyphomicrobiales</taxon>
        <taxon>Methylobacteriaceae</taxon>
        <taxon>Methylobacterium</taxon>
    </lineage>
</organism>
<dbReference type="Proteomes" id="UP000061432">
    <property type="component" value="Plasmid pMaq22A_1p"/>
</dbReference>
<evidence type="ECO:0000313" key="2">
    <source>
        <dbReference type="EMBL" id="BAQ49397.1"/>
    </source>
</evidence>
<dbReference type="AlphaFoldDB" id="A0A0C6FQR1"/>
<dbReference type="EMBL" id="AP014705">
    <property type="protein sequence ID" value="BAQ49397.1"/>
    <property type="molecule type" value="Genomic_DNA"/>
</dbReference>
<reference evidence="2 3" key="1">
    <citation type="journal article" date="2015" name="Genome Announc.">
        <title>Complete Genome Sequence of Methylobacterium aquaticum Strain 22A, Isolated from Racomitrium japonicum Moss.</title>
        <authorList>
            <person name="Tani A."/>
            <person name="Ogura Y."/>
            <person name="Hayashi T."/>
            <person name="Kimbara K."/>
        </authorList>
    </citation>
    <scope>NUCLEOTIDE SEQUENCE [LARGE SCALE GENOMIC DNA]</scope>
    <source>
        <strain evidence="2 3">MA-22A</strain>
        <plasmid evidence="3">Plasmid pMaq22A_1p DNA</plasmid>
    </source>
</reference>
<keyword evidence="2" id="KW-0614">Plasmid</keyword>
<gene>
    <name evidence="2" type="ORF">Maq22A_1p35885</name>
</gene>
<dbReference type="PATRIC" id="fig|270351.10.peg.6468"/>
<dbReference type="KEGG" id="maqu:Maq22A_1p35885"/>
<feature type="chain" id="PRO_5002189467" evidence="1">
    <location>
        <begin position="20"/>
        <end position="103"/>
    </location>
</feature>
<evidence type="ECO:0000313" key="3">
    <source>
        <dbReference type="Proteomes" id="UP000061432"/>
    </source>
</evidence>
<geneLocation type="plasmid" evidence="3">
    <name>pMaq22A_1p DNA</name>
</geneLocation>
<protein>
    <submittedName>
        <fullName evidence="2">Uncharacterized protein</fullName>
    </submittedName>
</protein>
<sequence>MTVAVALLLAAVTVMPLLAEARHAASGPVALAMPPVAGQDHAKAHQDADDLVHHAQSHAQGVMPVAAKAPASVATSAARSFARLDDVFRAGGGAQGPFEPPRA</sequence>
<proteinExistence type="predicted"/>
<accession>A0A0C6FQR1</accession>
<reference evidence="3" key="2">
    <citation type="submission" date="2015-01" db="EMBL/GenBank/DDBJ databases">
        <title>Complete genome sequence of Methylobacterium aquaticum strain 22A.</title>
        <authorList>
            <person name="Tani A."/>
            <person name="Ogura Y."/>
            <person name="Hayashi T."/>
        </authorList>
    </citation>
    <scope>NUCLEOTIDE SEQUENCE [LARGE SCALE GENOMIC DNA]</scope>
    <source>
        <strain evidence="3">MA-22A</strain>
        <plasmid evidence="3">Plasmid pMaq22A_1p DNA</plasmid>
    </source>
</reference>
<keyword evidence="1" id="KW-0732">Signal</keyword>
<name>A0A0C6FQR1_9HYPH</name>
<dbReference type="RefSeq" id="WP_060850455.1">
    <property type="nucleotide sequence ID" value="NZ_AP014705.1"/>
</dbReference>